<dbReference type="InterPro" id="IPR001680">
    <property type="entry name" value="WD40_rpt"/>
</dbReference>
<feature type="region of interest" description="Disordered" evidence="2">
    <location>
        <begin position="1435"/>
        <end position="1474"/>
    </location>
</feature>
<protein>
    <submittedName>
        <fullName evidence="3">Region in Clathrin and VPS, putative</fullName>
    </submittedName>
</protein>
<keyword evidence="4" id="KW-1185">Reference proteome</keyword>
<dbReference type="InterPro" id="IPR015943">
    <property type="entry name" value="WD40/YVTN_repeat-like_dom_sf"/>
</dbReference>
<dbReference type="PANTHER" id="PTHR12616">
    <property type="entry name" value="VACUOLAR PROTEIN SORTING VPS41"/>
    <property type="match status" value="1"/>
</dbReference>
<dbReference type="InterPro" id="IPR036322">
    <property type="entry name" value="WD40_repeat_dom_sf"/>
</dbReference>
<evidence type="ECO:0000313" key="3">
    <source>
        <dbReference type="EMBL" id="CAD2213065.1"/>
    </source>
</evidence>
<dbReference type="PANTHER" id="PTHR12616:SF8">
    <property type="entry name" value="VACUOLAR PROTEIN SORTING-ASSOCIATED PROTEIN 8 HOMOLOG"/>
    <property type="match status" value="1"/>
</dbReference>
<reference evidence="3 4" key="1">
    <citation type="submission" date="2020-08" db="EMBL/GenBank/DDBJ databases">
        <authorList>
            <person name="Newling K."/>
            <person name="Davey J."/>
            <person name="Forrester S."/>
        </authorList>
    </citation>
    <scope>NUCLEOTIDE SEQUENCE [LARGE SCALE GENOMIC DNA]</scope>
    <source>
        <strain evidence="4">Crithidia deanei Carvalho (ATCC PRA-265)</strain>
    </source>
</reference>
<dbReference type="GO" id="GO:0006623">
    <property type="term" value="P:protein targeting to vacuole"/>
    <property type="evidence" value="ECO:0007669"/>
    <property type="project" value="InterPro"/>
</dbReference>
<keyword evidence="1" id="KW-0853">WD repeat</keyword>
<dbReference type="Gene3D" id="2.130.10.10">
    <property type="entry name" value="YVTN repeat-like/Quinoprotein amine dehydrogenase"/>
    <property type="match status" value="1"/>
</dbReference>
<dbReference type="GO" id="GO:0005770">
    <property type="term" value="C:late endosome"/>
    <property type="evidence" value="ECO:0007669"/>
    <property type="project" value="TreeGrafter"/>
</dbReference>
<dbReference type="EMBL" id="LR877145">
    <property type="protein sequence ID" value="CAD2213065.1"/>
    <property type="molecule type" value="Genomic_DNA"/>
</dbReference>
<evidence type="ECO:0000256" key="2">
    <source>
        <dbReference type="SAM" id="MobiDB-lite"/>
    </source>
</evidence>
<dbReference type="PROSITE" id="PS50082">
    <property type="entry name" value="WD_REPEATS_2"/>
    <property type="match status" value="1"/>
</dbReference>
<feature type="compositionally biased region" description="Basic and acidic residues" evidence="2">
    <location>
        <begin position="1435"/>
        <end position="1446"/>
    </location>
</feature>
<dbReference type="OrthoDB" id="289913at2759"/>
<organism evidence="3 4">
    <name type="scientific">Angomonas deanei</name>
    <dbReference type="NCBI Taxonomy" id="59799"/>
    <lineage>
        <taxon>Eukaryota</taxon>
        <taxon>Discoba</taxon>
        <taxon>Euglenozoa</taxon>
        <taxon>Kinetoplastea</taxon>
        <taxon>Metakinetoplastina</taxon>
        <taxon>Trypanosomatida</taxon>
        <taxon>Trypanosomatidae</taxon>
        <taxon>Strigomonadinae</taxon>
        <taxon>Angomonas</taxon>
    </lineage>
</organism>
<dbReference type="GO" id="GO:0030897">
    <property type="term" value="C:HOPS complex"/>
    <property type="evidence" value="ECO:0007669"/>
    <property type="project" value="TreeGrafter"/>
</dbReference>
<gene>
    <name evidence="3" type="ORF">ADEAN_000050100</name>
</gene>
<dbReference type="GO" id="GO:0034058">
    <property type="term" value="P:endosomal vesicle fusion"/>
    <property type="evidence" value="ECO:0007669"/>
    <property type="project" value="TreeGrafter"/>
</dbReference>
<accession>A0A7G2C0L0</accession>
<dbReference type="SUPFAM" id="SSF50978">
    <property type="entry name" value="WD40 repeat-like"/>
    <property type="match status" value="1"/>
</dbReference>
<evidence type="ECO:0000256" key="1">
    <source>
        <dbReference type="PROSITE-ProRule" id="PRU00221"/>
    </source>
</evidence>
<name>A0A7G2C0L0_9TRYP</name>
<feature type="region of interest" description="Disordered" evidence="2">
    <location>
        <begin position="1158"/>
        <end position="1182"/>
    </location>
</feature>
<sequence length="1495" mass="165627">MVDAVIDEVEAALAIQSSGAKTGESVLHFHSHIALQRELKRIRASMGYPTCIALLPLVIKGVEDSVEKDIRLKVAIGTSSGAIVLYDAKWNSLGVCAVAGSRQSGAKLNVSALSISSDAVTMVSGHLDSTIVLWSVEQRSAIRTIRNEFTSMITRVKYFPGQPYKFVSLDAGGSLKVMQFTKVFSKAISRVTLVADAYSGQVNFDLLAFPSLAYLTRTHGVPHVEGSVKSIVPALYTHSDPTVSVENRLLLASISFDTVCLFDVEAGISTSTTLVGKHTNPSLHKPSSECVAFSVKDDGDTVISLCCLWKTKLDVLHLLFDSSTGVCVGLQPVNTIPLDNSFVCLIPILSNNLVLVDTSGVICLLDTLAGEVVESHALEDLTFLQVVKDLPSVPNSFASNYEEVLLIGLNSAYTCSLLPWNTRLDTLLLKKNFTRAINLAIDLYTEVAFSVVGLSSSKSARRQALQVYVEKIAVAYLQHTVQFWRRDEQRIRACLSQVIYLCSQVDAQSVLFSSVAAFTRENKMTNLFFLELEAALLSEDITTLPEAYIFAFFFFFEDTKALAASEGKAVTSTLPGVQRAENALLHVRDNLETLLELADQKQLHTLKMTVLSLRLGQFREALAYGLQPSNHKERGVVVSEYVEKTLHDKTFLPNVELPVEVRVTAKQELLTDLIDPKNPRLFYRLLSLDGARWMQSLLSTLSAVGDAFAPFTGRFMPVDIYISCVIHFVGAPADRSASDTPVSVFSKSASERATVGQFFSPEFLSNKNGNFSRFHEFLDGLVNLLLVNKPLCYAMEKRHADWRFFTALVVEHYTFLFHNASSHDDRCYYEKQLTRFLYFPPCAKLHSVLEQFDDEFTDRGMHRCLAVLYCRNGKYNDAIQCYLNKDHNTVNPHLAEDVFPMVRREMEIQTVNCDGGAPGAKDNLSKLRSAVLENVSDLVRVDAAQLAQLIFDYLPSKHHEVLKILRGSTTIFLKYLDELTSKNDTLVATDITLQNSYIELLCANQPERVYPHLKNQQNLITYDIQNALRSAKKYHVSDALVYLLSKTQQLDDAMSVLSDSLFGYLKVVRQVIVSPLARTTTSANNSSTSHNISLTDVAEEEDPKEKAVQQLRHMVDVGLEFCAGVKPSERANVYWFRLINCVVCPQRLLGEWLSAEKEGDPLSTGSDGEGDPSTSPILTESELDATQRYYQSTSPADMMQSEHGAAHTLALRTLPYRLSDQERQVVKAMLDVYASFTSLILGHLVKESDPSLIIGKILGECENNSFAVFRPILTEVMSTLSFELELNRLSLLCAEDDVFSLGHNLYNITSRGVIPISDSCYICGLALQEESTMTATTSAKSGTCVFVCGHAYHEKCRAAVSGNSSQCYQCTINNGGTVHWEGNPNPKGEKAEPPSETAVDANYMQRRLRQTRAKLNRVSTNYYDTLKALLVSNGADDRSHEKEHKTVGSKKLLSPPPKFPKTVQQKSEESSLDLTADDAAIEKLTDEEILAIFGV</sequence>
<evidence type="ECO:0000313" key="4">
    <source>
        <dbReference type="Proteomes" id="UP000515908"/>
    </source>
</evidence>
<dbReference type="InterPro" id="IPR045111">
    <property type="entry name" value="Vps41/Vps8"/>
</dbReference>
<proteinExistence type="predicted"/>
<dbReference type="Proteomes" id="UP000515908">
    <property type="component" value="Chromosome 01"/>
</dbReference>
<dbReference type="VEuPathDB" id="TriTrypDB:ADEAN_000050100"/>
<feature type="repeat" description="WD" evidence="1">
    <location>
        <begin position="103"/>
        <end position="144"/>
    </location>
</feature>
<dbReference type="Pfam" id="PF23410">
    <property type="entry name" value="Beta-prop_VPS8"/>
    <property type="match status" value="1"/>
</dbReference>